<evidence type="ECO:0000313" key="2">
    <source>
        <dbReference type="Proteomes" id="UP000306319"/>
    </source>
</evidence>
<keyword evidence="1" id="KW-0808">Transferase</keyword>
<gene>
    <name evidence="1" type="ORF">E5331_12590</name>
</gene>
<evidence type="ECO:0000313" key="1">
    <source>
        <dbReference type="EMBL" id="TGY77910.1"/>
    </source>
</evidence>
<keyword evidence="2" id="KW-1185">Reference proteome</keyword>
<keyword evidence="1" id="KW-0328">Glycosyltransferase</keyword>
<dbReference type="EC" id="2.4.2.9" evidence="1"/>
<name>A0AC61RCW1_9BACT</name>
<reference evidence="1" key="1">
    <citation type="submission" date="2019-04" db="EMBL/GenBank/DDBJ databases">
        <title>Microbes associate with the intestines of laboratory mice.</title>
        <authorList>
            <person name="Navarre W."/>
            <person name="Wong E."/>
            <person name="Huang K."/>
            <person name="Tropini C."/>
            <person name="Ng K."/>
            <person name="Yu B."/>
        </authorList>
    </citation>
    <scope>NUCLEOTIDE SEQUENCE</scope>
    <source>
        <strain evidence="1">NM04_E33</strain>
    </source>
</reference>
<dbReference type="EMBL" id="SRYB01000019">
    <property type="protein sequence ID" value="TGY77910.1"/>
    <property type="molecule type" value="Genomic_DNA"/>
</dbReference>
<proteinExistence type="predicted"/>
<accession>A0AC61RCW1</accession>
<protein>
    <submittedName>
        <fullName evidence="1">Uracil phosphoribosyltransferase</fullName>
        <ecNumber evidence="1">2.4.2.9</ecNumber>
    </submittedName>
</protein>
<comment type="caution">
    <text evidence="1">The sequence shown here is derived from an EMBL/GenBank/DDBJ whole genome shotgun (WGS) entry which is preliminary data.</text>
</comment>
<dbReference type="Proteomes" id="UP000306319">
    <property type="component" value="Unassembled WGS sequence"/>
</dbReference>
<organism evidence="1 2">
    <name type="scientific">Lepagella muris</name>
    <dbReference type="NCBI Taxonomy" id="3032870"/>
    <lineage>
        <taxon>Bacteria</taxon>
        <taxon>Pseudomonadati</taxon>
        <taxon>Bacteroidota</taxon>
        <taxon>Bacteroidia</taxon>
        <taxon>Bacteroidales</taxon>
        <taxon>Muribaculaceae</taxon>
        <taxon>Lepagella</taxon>
    </lineage>
</organism>
<sequence>MEIINFATTPSLVSRYMRELRDISIQKDSMRFRLNLHRIGEIMAYEISKRLNYVQEKVQTPLGFTMCHEPADKIVLATILRAGLPFHQGFLNFFDNAENAFVSAYRRYKEKCSDKFEVLVEYMASPNLDGKTLILIDPMLATGSSMELGYKALLKKGTPARVHVVSAISSRQAIEYICNTFPSGITTVWTGAIDPEINHHSYIIPGLGDAGDLAFGVKEDD</sequence>